<feature type="compositionally biased region" description="Basic and acidic residues" evidence="1">
    <location>
        <begin position="224"/>
        <end position="249"/>
    </location>
</feature>
<feature type="compositionally biased region" description="Low complexity" evidence="1">
    <location>
        <begin position="382"/>
        <end position="397"/>
    </location>
</feature>
<feature type="compositionally biased region" description="Basic and acidic residues" evidence="1">
    <location>
        <begin position="425"/>
        <end position="434"/>
    </location>
</feature>
<feature type="compositionally biased region" description="Basic and acidic residues" evidence="1">
    <location>
        <begin position="359"/>
        <end position="374"/>
    </location>
</feature>
<dbReference type="EMBL" id="LXJU01000009">
    <property type="protein sequence ID" value="OGE52931.1"/>
    <property type="molecule type" value="Genomic_DNA"/>
</dbReference>
<evidence type="ECO:0000313" key="3">
    <source>
        <dbReference type="Proteomes" id="UP000177622"/>
    </source>
</evidence>
<dbReference type="AlphaFoldDB" id="A0A1F5LJ28"/>
<feature type="compositionally biased region" description="Polar residues" evidence="1">
    <location>
        <begin position="411"/>
        <end position="422"/>
    </location>
</feature>
<feature type="compositionally biased region" description="Basic and acidic residues" evidence="1">
    <location>
        <begin position="467"/>
        <end position="495"/>
    </location>
</feature>
<feature type="compositionally biased region" description="Basic residues" evidence="1">
    <location>
        <begin position="512"/>
        <end position="522"/>
    </location>
</feature>
<proteinExistence type="predicted"/>
<feature type="compositionally biased region" description="Basic and acidic residues" evidence="1">
    <location>
        <begin position="72"/>
        <end position="86"/>
    </location>
</feature>
<gene>
    <name evidence="2" type="ORF">PENARI_c009G08259</name>
</gene>
<feature type="compositionally biased region" description="Basic and acidic residues" evidence="1">
    <location>
        <begin position="323"/>
        <end position="338"/>
    </location>
</feature>
<dbReference type="InterPro" id="IPR035979">
    <property type="entry name" value="RBD_domain_sf"/>
</dbReference>
<feature type="compositionally biased region" description="Basic and acidic residues" evidence="1">
    <location>
        <begin position="258"/>
        <end position="271"/>
    </location>
</feature>
<feature type="compositionally biased region" description="Basic and acidic residues" evidence="1">
    <location>
        <begin position="145"/>
        <end position="165"/>
    </location>
</feature>
<accession>A0A1F5LJ28</accession>
<dbReference type="GO" id="GO:0003676">
    <property type="term" value="F:nucleic acid binding"/>
    <property type="evidence" value="ECO:0007669"/>
    <property type="project" value="InterPro"/>
</dbReference>
<feature type="compositionally biased region" description="Low complexity" evidence="1">
    <location>
        <begin position="291"/>
        <end position="300"/>
    </location>
</feature>
<dbReference type="OrthoDB" id="3595585at2759"/>
<sequence length="522" mass="58478">MTETTRLHITPLTPDILPSVLPASIRSLATEISFHEIPTFPENNYGYVTLPTMEADKIKKKLNGSILKGKKFKVEPARPQKRHREEEEVVPEASSSKKKSKKSKKQELEDGVMDGFELPADRKVKRGWTESSDAKQERRKKEKKGKKDKEEKLQPKSKYTDKSECLFRATVPPNRASNAAADDKKAKKKKSSKETVVHEFAKTVTQPSFLRTAEESTPLTATFEDGKGWVDADGTLRETANDKIKKDNYRPGQVPGTKENRRAVKDSASADKKKRSRKEKTPEESSESEDYTSSSASSSDESSDSDSEDESSSEGADESVQEEDTKPLAITEKEKSPEVADSEAEMLEKSDSDEVASEAAKEVEQDSTAKEVHPLEALFKRAPPTAAEAQPAPKADAGFSFFGNDIESENESQPAEPQTPFTPFTKHDLQDRRQRSAAPTPDTTAATKQMKWNEEDDSEDSSIDSPVKPRTDAGATKDETEFTKWFWENRGDNNRAWKKRRRDAAKEQRQRDNRKKGLKGKS</sequence>
<name>A0A1F5LJ28_PENAI</name>
<evidence type="ECO:0000313" key="2">
    <source>
        <dbReference type="EMBL" id="OGE52931.1"/>
    </source>
</evidence>
<dbReference type="STRING" id="1835702.A0A1F5LJ28"/>
<dbReference type="GeneID" id="34576686"/>
<organism evidence="2 3">
    <name type="scientific">Penicillium arizonense</name>
    <dbReference type="NCBI Taxonomy" id="1835702"/>
    <lineage>
        <taxon>Eukaryota</taxon>
        <taxon>Fungi</taxon>
        <taxon>Dikarya</taxon>
        <taxon>Ascomycota</taxon>
        <taxon>Pezizomycotina</taxon>
        <taxon>Eurotiomycetes</taxon>
        <taxon>Eurotiomycetidae</taxon>
        <taxon>Eurotiales</taxon>
        <taxon>Aspergillaceae</taxon>
        <taxon>Penicillium</taxon>
    </lineage>
</organism>
<dbReference type="SUPFAM" id="SSF54928">
    <property type="entry name" value="RNA-binding domain, RBD"/>
    <property type="match status" value="1"/>
</dbReference>
<feature type="compositionally biased region" description="Acidic residues" evidence="1">
    <location>
        <begin position="301"/>
        <end position="322"/>
    </location>
</feature>
<keyword evidence="3" id="KW-1185">Reference proteome</keyword>
<feature type="region of interest" description="Disordered" evidence="1">
    <location>
        <begin position="71"/>
        <end position="522"/>
    </location>
</feature>
<reference evidence="2 3" key="1">
    <citation type="journal article" date="2016" name="Sci. Rep.">
        <title>Penicillium arizonense, a new, genome sequenced fungal species, reveals a high chemical diversity in secreted metabolites.</title>
        <authorList>
            <person name="Grijseels S."/>
            <person name="Nielsen J.C."/>
            <person name="Randelovic M."/>
            <person name="Nielsen J."/>
            <person name="Nielsen K.F."/>
            <person name="Workman M."/>
            <person name="Frisvad J.C."/>
        </authorList>
    </citation>
    <scope>NUCLEOTIDE SEQUENCE [LARGE SCALE GENOMIC DNA]</scope>
    <source>
        <strain evidence="2 3">CBS 141311</strain>
    </source>
</reference>
<dbReference type="Proteomes" id="UP000177622">
    <property type="component" value="Unassembled WGS sequence"/>
</dbReference>
<feature type="compositionally biased region" description="Basic and acidic residues" evidence="1">
    <location>
        <begin position="192"/>
        <end position="201"/>
    </location>
</feature>
<dbReference type="RefSeq" id="XP_022488370.1">
    <property type="nucleotide sequence ID" value="XM_022631952.1"/>
</dbReference>
<evidence type="ECO:0000256" key="1">
    <source>
        <dbReference type="SAM" id="MobiDB-lite"/>
    </source>
</evidence>
<feature type="compositionally biased region" description="Low complexity" evidence="1">
    <location>
        <begin position="437"/>
        <end position="447"/>
    </location>
</feature>
<comment type="caution">
    <text evidence="2">The sequence shown here is derived from an EMBL/GenBank/DDBJ whole genome shotgun (WGS) entry which is preliminary data.</text>
</comment>
<feature type="compositionally biased region" description="Polar residues" evidence="1">
    <location>
        <begin position="203"/>
        <end position="220"/>
    </location>
</feature>
<protein>
    <recommendedName>
        <fullName evidence="4">Suppressor protein SRP40</fullName>
    </recommendedName>
</protein>
<evidence type="ECO:0008006" key="4">
    <source>
        <dbReference type="Google" id="ProtNLM"/>
    </source>
</evidence>